<dbReference type="Pfam" id="PF02779">
    <property type="entry name" value="Transket_pyr"/>
    <property type="match status" value="1"/>
</dbReference>
<dbReference type="Gene3D" id="3.40.50.920">
    <property type="match status" value="1"/>
</dbReference>
<keyword evidence="6" id="KW-1185">Reference proteome</keyword>
<dbReference type="SUPFAM" id="SSF52518">
    <property type="entry name" value="Thiamin diphosphate-binding fold (THDP-binding)"/>
    <property type="match status" value="1"/>
</dbReference>
<accession>A0A918FBF6</accession>
<dbReference type="EMBL" id="BMRJ01000002">
    <property type="protein sequence ID" value="GGR27736.1"/>
    <property type="molecule type" value="Genomic_DNA"/>
</dbReference>
<dbReference type="RefSeq" id="WP_189085386.1">
    <property type="nucleotide sequence ID" value="NZ_BMRJ01000002.1"/>
</dbReference>
<dbReference type="GO" id="GO:0016491">
    <property type="term" value="F:oxidoreductase activity"/>
    <property type="evidence" value="ECO:0007669"/>
    <property type="project" value="UniProtKB-KW"/>
</dbReference>
<dbReference type="InterPro" id="IPR029061">
    <property type="entry name" value="THDP-binding"/>
</dbReference>
<comment type="cofactor">
    <cofactor evidence="1">
        <name>thiamine diphosphate</name>
        <dbReference type="ChEBI" id="CHEBI:58937"/>
    </cofactor>
</comment>
<dbReference type="GO" id="GO:0000287">
    <property type="term" value="F:magnesium ion binding"/>
    <property type="evidence" value="ECO:0007669"/>
    <property type="project" value="UniProtKB-ARBA"/>
</dbReference>
<dbReference type="PANTHER" id="PTHR43257">
    <property type="entry name" value="PYRUVATE DEHYDROGENASE E1 COMPONENT BETA SUBUNIT"/>
    <property type="match status" value="1"/>
</dbReference>
<evidence type="ECO:0000256" key="3">
    <source>
        <dbReference type="ARBA" id="ARBA00023052"/>
    </source>
</evidence>
<sequence>MPEIIEKTLSYAESVNAALARALEERPETLLFGEDVAIPGGVFGVTKGLRRKFGERVFDTPISESAILGGAVGSAMFGRRPIVEIMWADFALVAFDQIVNQAANVRYVSRGALTAPLTVRTQQGNAPGACAQHSQSLEALFAHIPGIRVCMPTTNQDAYDLLLSAIWSDDPTIVIENRTLYHGAKQPVRIGGPVQAVGGVGLRRSGSDLTVVTWGAMQHRVLAAAERAAAEGIDAEVLDARWIRPLDLDSILASVQRTGRLLVVHEAHTIGGVGAEVVSRVVESGVRLSSPPVRIGALETRIPAAVQLAARVLPADEDILGAIRRVAHDVPAGRVEAMPVGAR</sequence>
<evidence type="ECO:0000259" key="4">
    <source>
        <dbReference type="SMART" id="SM00861"/>
    </source>
</evidence>
<protein>
    <submittedName>
        <fullName evidence="5">Pyruvate dehydrogenase subunit beta</fullName>
    </submittedName>
</protein>
<evidence type="ECO:0000313" key="6">
    <source>
        <dbReference type="Proteomes" id="UP000610303"/>
    </source>
</evidence>
<dbReference type="InterPro" id="IPR033248">
    <property type="entry name" value="Transketolase_C"/>
</dbReference>
<evidence type="ECO:0000256" key="2">
    <source>
        <dbReference type="ARBA" id="ARBA00023002"/>
    </source>
</evidence>
<evidence type="ECO:0000256" key="1">
    <source>
        <dbReference type="ARBA" id="ARBA00001964"/>
    </source>
</evidence>
<dbReference type="InterPro" id="IPR009014">
    <property type="entry name" value="Transketo_C/PFOR_II"/>
</dbReference>
<feature type="domain" description="Transketolase-like pyrimidine-binding" evidence="4">
    <location>
        <begin position="9"/>
        <end position="183"/>
    </location>
</feature>
<dbReference type="SUPFAM" id="SSF52922">
    <property type="entry name" value="TK C-terminal domain-like"/>
    <property type="match status" value="1"/>
</dbReference>
<organism evidence="5 6">
    <name type="scientific">Agromyces mediolanus</name>
    <name type="common">Corynebacterium mediolanum</name>
    <dbReference type="NCBI Taxonomy" id="41986"/>
    <lineage>
        <taxon>Bacteria</taxon>
        <taxon>Bacillati</taxon>
        <taxon>Actinomycetota</taxon>
        <taxon>Actinomycetes</taxon>
        <taxon>Micrococcales</taxon>
        <taxon>Microbacteriaceae</taxon>
        <taxon>Agromyces</taxon>
    </lineage>
</organism>
<reference evidence="5" key="2">
    <citation type="submission" date="2020-09" db="EMBL/GenBank/DDBJ databases">
        <authorList>
            <person name="Sun Q."/>
            <person name="Ohkuma M."/>
        </authorList>
    </citation>
    <scope>NUCLEOTIDE SEQUENCE</scope>
    <source>
        <strain evidence="5">JCM 3346</strain>
    </source>
</reference>
<dbReference type="Pfam" id="PF02780">
    <property type="entry name" value="Transketolase_C"/>
    <property type="match status" value="1"/>
</dbReference>
<comment type="caution">
    <text evidence="5">The sequence shown here is derived from an EMBL/GenBank/DDBJ whole genome shotgun (WGS) entry which is preliminary data.</text>
</comment>
<evidence type="ECO:0000313" key="5">
    <source>
        <dbReference type="EMBL" id="GGR27736.1"/>
    </source>
</evidence>
<dbReference type="Proteomes" id="UP000610303">
    <property type="component" value="Unassembled WGS sequence"/>
</dbReference>
<dbReference type="SMART" id="SM00861">
    <property type="entry name" value="Transket_pyr"/>
    <property type="match status" value="1"/>
</dbReference>
<dbReference type="PANTHER" id="PTHR43257:SF2">
    <property type="entry name" value="PYRUVATE DEHYDROGENASE E1 COMPONENT SUBUNIT BETA"/>
    <property type="match status" value="1"/>
</dbReference>
<dbReference type="CDD" id="cd07036">
    <property type="entry name" value="TPP_PYR_E1-PDHc-beta_like"/>
    <property type="match status" value="1"/>
</dbReference>
<gene>
    <name evidence="5" type="ORF">GCM10010196_21790</name>
</gene>
<keyword evidence="5" id="KW-0670">Pyruvate</keyword>
<reference evidence="5" key="1">
    <citation type="journal article" date="2014" name="Int. J. Syst. Evol. Microbiol.">
        <title>Complete genome sequence of Corynebacterium casei LMG S-19264T (=DSM 44701T), isolated from a smear-ripened cheese.</title>
        <authorList>
            <consortium name="US DOE Joint Genome Institute (JGI-PGF)"/>
            <person name="Walter F."/>
            <person name="Albersmeier A."/>
            <person name="Kalinowski J."/>
            <person name="Ruckert C."/>
        </authorList>
    </citation>
    <scope>NUCLEOTIDE SEQUENCE</scope>
    <source>
        <strain evidence="5">JCM 3346</strain>
    </source>
</reference>
<dbReference type="InterPro" id="IPR005475">
    <property type="entry name" value="Transketolase-like_Pyr-bd"/>
</dbReference>
<dbReference type="FunFam" id="3.40.50.970:FF:000001">
    <property type="entry name" value="Pyruvate dehydrogenase E1 beta subunit"/>
    <property type="match status" value="1"/>
</dbReference>
<proteinExistence type="predicted"/>
<name>A0A918FBF6_AGRME</name>
<keyword evidence="3" id="KW-0786">Thiamine pyrophosphate</keyword>
<keyword evidence="2" id="KW-0560">Oxidoreductase</keyword>
<dbReference type="Gene3D" id="3.40.50.970">
    <property type="match status" value="1"/>
</dbReference>
<dbReference type="AlphaFoldDB" id="A0A918FBF6"/>